<feature type="compositionally biased region" description="Polar residues" evidence="9">
    <location>
        <begin position="54"/>
        <end position="63"/>
    </location>
</feature>
<evidence type="ECO:0000256" key="8">
    <source>
        <dbReference type="PROSITE-ProRule" id="PRU00042"/>
    </source>
</evidence>
<keyword evidence="4" id="KW-0227">DNA damage</keyword>
<proteinExistence type="predicted"/>
<sequence>MASILECPFCGYTSRESYMIILHIEERHTDDSPFVVKEGPDAPAFAPSPPGRSHPTSPSNPRNAPSEDGGDDAWVLCPEPDCGEQIPLQDLNEHLDLHLAERLESQAAANSASTSTASQRAKMRQTAPSIASEHSFGPADHGFSEEPRHRRNSSQHHANGHAKTTTRPRSDSEKTTLSRSILDILTPSSGGKKLTKSKEPGSARLGKGELGPYAFEDKMPRWLYKQIEAGPKVTTINRISRDGRLIKHDTIDNETPGILPVLTQLCAIDRGVGQAYFCHPSTIHIFKRPNEGGFCGYRNIQMLVSYIQGAKAQGHNQFPPRTPGILILQDLIEQAWDMGINEISRVQTGGIRGTRKYIGTPEVEDVFLFQFQVQALLRSLRIDHGLQLFSDRPGVSQAHEQLLDYVESYFREGTTREQREKHPKIVKTHLPPIYLQQPGHSITIVGFERHKDGKRSLLVFDPMFHTSPGMHKILGRRDLRTPRPEVLEHFAEHAYVYAFFHIPSLDYDIIPEEHFPLVFPWWHYGSLFSTDDARFAYHPYQYADIGDPHRFDHENVEIDTDTGLLGGVPPLDDKSYMHWMGVFDKKTKSINGEGFGKEARDRVNAALNGFKLEQDGDLLLQQPLPEDVYFEKIAALPDSRIIIIIMYSREITMISHPNHLSKNPVEKFHNRRDSGIGMLEQTPSFTNPFSTTAPSCAAAAVTETTICSHGHLISPINQQHEQHQEEFPLHQQHTSLPHGLHRTSAHNRHISRVALPNLLIHNSINTPYSPPKSPLAPPVLNLGSIDLFSSSTTTDAANPHLGRFGTANNRPPTPIHELRDFFYERSAETGEQTPVFYGTGGNNVSRGWRAKMGAEW</sequence>
<keyword evidence="5" id="KW-0378">Hydrolase</keyword>
<evidence type="ECO:0000256" key="6">
    <source>
        <dbReference type="ARBA" id="ARBA00023204"/>
    </source>
</evidence>
<keyword evidence="7" id="KW-0539">Nucleus</keyword>
<evidence type="ECO:0000313" key="12">
    <source>
        <dbReference type="EMBL" id="KAL1619478.1"/>
    </source>
</evidence>
<comment type="subcellular location">
    <subcellularLocation>
        <location evidence="1">Nucleus</location>
    </subcellularLocation>
</comment>
<evidence type="ECO:0000256" key="2">
    <source>
        <dbReference type="ARBA" id="ARBA00022679"/>
    </source>
</evidence>
<comment type="caution">
    <text evidence="12">The sequence shown here is derived from an EMBL/GenBank/DDBJ whole genome shotgun (WGS) entry which is preliminary data.</text>
</comment>
<accession>A0ABR3SFB6</accession>
<feature type="region of interest" description="Disordered" evidence="9">
    <location>
        <begin position="32"/>
        <end position="78"/>
    </location>
</feature>
<feature type="compositionally biased region" description="Low complexity" evidence="9">
    <location>
        <begin position="106"/>
        <end position="119"/>
    </location>
</feature>
<evidence type="ECO:0000256" key="4">
    <source>
        <dbReference type="ARBA" id="ARBA00022763"/>
    </source>
</evidence>
<name>A0ABR3SFB6_9PEZI</name>
<dbReference type="Gene3D" id="3.90.70.130">
    <property type="match status" value="1"/>
</dbReference>
<dbReference type="SMART" id="SM00355">
    <property type="entry name" value="ZnF_C2H2"/>
    <property type="match status" value="2"/>
</dbReference>
<evidence type="ECO:0000256" key="1">
    <source>
        <dbReference type="ARBA" id="ARBA00004123"/>
    </source>
</evidence>
<protein>
    <submittedName>
        <fullName evidence="12">Uncharacterized protein</fullName>
    </submittedName>
</protein>
<keyword evidence="8" id="KW-0862">Zinc</keyword>
<keyword evidence="6" id="KW-0234">DNA repair</keyword>
<keyword evidence="8" id="KW-0863">Zinc-finger</keyword>
<feature type="region of interest" description="Disordered" evidence="9">
    <location>
        <begin position="106"/>
        <end position="208"/>
    </location>
</feature>
<dbReference type="Proteomes" id="UP001521116">
    <property type="component" value="Unassembled WGS sequence"/>
</dbReference>
<gene>
    <name evidence="12" type="ORF">SLS56_010115</name>
</gene>
<evidence type="ECO:0000256" key="9">
    <source>
        <dbReference type="SAM" id="MobiDB-lite"/>
    </source>
</evidence>
<dbReference type="InterPro" id="IPR041298">
    <property type="entry name" value="UBZ3"/>
</dbReference>
<keyword evidence="13" id="KW-1185">Reference proteome</keyword>
<evidence type="ECO:0000313" key="13">
    <source>
        <dbReference type="Proteomes" id="UP001521116"/>
    </source>
</evidence>
<feature type="domain" description="UBZ3-type" evidence="11">
    <location>
        <begin position="70"/>
        <end position="106"/>
    </location>
</feature>
<keyword evidence="2" id="KW-0808">Transferase</keyword>
<dbReference type="PROSITE" id="PS51907">
    <property type="entry name" value="ZF_UBZ3"/>
    <property type="match status" value="1"/>
</dbReference>
<evidence type="ECO:0000256" key="3">
    <source>
        <dbReference type="ARBA" id="ARBA00022723"/>
    </source>
</evidence>
<organism evidence="12 13">
    <name type="scientific">Neofusicoccum ribis</name>
    <dbReference type="NCBI Taxonomy" id="45134"/>
    <lineage>
        <taxon>Eukaryota</taxon>
        <taxon>Fungi</taxon>
        <taxon>Dikarya</taxon>
        <taxon>Ascomycota</taxon>
        <taxon>Pezizomycotina</taxon>
        <taxon>Dothideomycetes</taxon>
        <taxon>Dothideomycetes incertae sedis</taxon>
        <taxon>Botryosphaeriales</taxon>
        <taxon>Botryosphaeriaceae</taxon>
        <taxon>Neofusicoccum</taxon>
    </lineage>
</organism>
<dbReference type="EMBL" id="JAJVDC020000188">
    <property type="protein sequence ID" value="KAL1619478.1"/>
    <property type="molecule type" value="Genomic_DNA"/>
</dbReference>
<evidence type="ECO:0000259" key="10">
    <source>
        <dbReference type="PROSITE" id="PS50157"/>
    </source>
</evidence>
<feature type="domain" description="C2H2-type" evidence="10">
    <location>
        <begin position="5"/>
        <end position="33"/>
    </location>
</feature>
<feature type="compositionally biased region" description="Basic residues" evidence="9">
    <location>
        <begin position="149"/>
        <end position="166"/>
    </location>
</feature>
<evidence type="ECO:0000256" key="7">
    <source>
        <dbReference type="ARBA" id="ARBA00023242"/>
    </source>
</evidence>
<dbReference type="InterPro" id="IPR012462">
    <property type="entry name" value="UFSP1/2_DUB_cat"/>
</dbReference>
<dbReference type="InterPro" id="IPR013087">
    <property type="entry name" value="Znf_C2H2_type"/>
</dbReference>
<evidence type="ECO:0000259" key="11">
    <source>
        <dbReference type="PROSITE" id="PS51907"/>
    </source>
</evidence>
<evidence type="ECO:0000256" key="5">
    <source>
        <dbReference type="ARBA" id="ARBA00022801"/>
    </source>
</evidence>
<keyword evidence="3" id="KW-0479">Metal-binding</keyword>
<dbReference type="PROSITE" id="PS50157">
    <property type="entry name" value="ZINC_FINGER_C2H2_2"/>
    <property type="match status" value="1"/>
</dbReference>
<dbReference type="Pfam" id="PF07910">
    <property type="entry name" value="Peptidase_C78"/>
    <property type="match status" value="1"/>
</dbReference>
<reference evidence="12 13" key="1">
    <citation type="submission" date="2024-02" db="EMBL/GenBank/DDBJ databases">
        <title>De novo assembly and annotation of 12 fungi associated with fruit tree decline syndrome in Ontario, Canada.</title>
        <authorList>
            <person name="Sulman M."/>
            <person name="Ellouze W."/>
            <person name="Ilyukhin E."/>
        </authorList>
    </citation>
    <scope>NUCLEOTIDE SEQUENCE [LARGE SCALE GENOMIC DNA]</scope>
    <source>
        <strain evidence="12 13">M1-105</strain>
    </source>
</reference>
<dbReference type="Pfam" id="PF18439">
    <property type="entry name" value="zf_UBZ"/>
    <property type="match status" value="1"/>
</dbReference>